<keyword evidence="1" id="KW-1133">Transmembrane helix</keyword>
<feature type="transmembrane region" description="Helical" evidence="1">
    <location>
        <begin position="168"/>
        <end position="192"/>
    </location>
</feature>
<dbReference type="RefSeq" id="WP_014453346.1">
    <property type="nucleotide sequence ID" value="NC_017096.1"/>
</dbReference>
<evidence type="ECO:0008006" key="4">
    <source>
        <dbReference type="Google" id="ProtNLM"/>
    </source>
</evidence>
<accession>A0A7U6JEY9</accession>
<dbReference type="Proteomes" id="UP000004793">
    <property type="component" value="Chromosome"/>
</dbReference>
<keyword evidence="1" id="KW-0472">Membrane</keyword>
<proteinExistence type="predicted"/>
<dbReference type="KEGG" id="cex:CSE_08170"/>
<reference evidence="2 3" key="1">
    <citation type="submission" date="2011-01" db="EMBL/GenBank/DDBJ databases">
        <title>Whole genome sequence of Caldisericum exile AZM16c01.</title>
        <authorList>
            <person name="Narita-Yamada S."/>
            <person name="Kawakoshi A."/>
            <person name="Nakamura S."/>
            <person name="Sasagawa M."/>
            <person name="Fukada J."/>
            <person name="Sekine M."/>
            <person name="Kato Y."/>
            <person name="Fukai R."/>
            <person name="Sasaki K."/>
            <person name="Hanamaki A."/>
            <person name="Narita H."/>
            <person name="Konno Y."/>
            <person name="Mori K."/>
            <person name="Yamazaki S."/>
            <person name="Suzuki K."/>
            <person name="Fujita N."/>
        </authorList>
    </citation>
    <scope>NUCLEOTIDE SEQUENCE [LARGE SCALE GENOMIC DNA]</scope>
    <source>
        <strain evidence="3">DSM 21853 / NBRC 104410 / AZM16c01</strain>
    </source>
</reference>
<dbReference type="AlphaFoldDB" id="A0A7U6JEY9"/>
<sequence>MIKKTILISITLILILLPLFWILFLNQPIFSLLYDTLHLKDYNNMEKEDYLSKVSIIIHYFFNTKPLLEIKEMSEIEKIHMKDVKFLILLALLILVFALVTVLVFRRELKKIIIREAGIVTLGIVAIIVIFSLINFDFAFIIFHRILFTNNFWLLDPSTLLIKLFPEKVFMVLAYIWFGITLFLSLIITVFVSV</sequence>
<feature type="transmembrane region" description="Helical" evidence="1">
    <location>
        <begin position="86"/>
        <end position="105"/>
    </location>
</feature>
<organism evidence="2 3">
    <name type="scientific">Caldisericum exile (strain DSM 21853 / NBRC 104410 / AZM16c01)</name>
    <dbReference type="NCBI Taxonomy" id="511051"/>
    <lineage>
        <taxon>Bacteria</taxon>
        <taxon>Pseudomonadati</taxon>
        <taxon>Caldisericota/Cryosericota group</taxon>
        <taxon>Caldisericota</taxon>
        <taxon>Caldisericia</taxon>
        <taxon>Caldisericales</taxon>
        <taxon>Caldisericaceae</taxon>
        <taxon>Caldisericum</taxon>
    </lineage>
</organism>
<evidence type="ECO:0000256" key="1">
    <source>
        <dbReference type="SAM" id="Phobius"/>
    </source>
</evidence>
<evidence type="ECO:0000313" key="2">
    <source>
        <dbReference type="EMBL" id="BAL80943.1"/>
    </source>
</evidence>
<keyword evidence="3" id="KW-1185">Reference proteome</keyword>
<feature type="transmembrane region" description="Helical" evidence="1">
    <location>
        <begin position="117"/>
        <end position="148"/>
    </location>
</feature>
<keyword evidence="1" id="KW-0812">Transmembrane</keyword>
<gene>
    <name evidence="2" type="ordered locus">CSE_08170</name>
</gene>
<dbReference type="EMBL" id="AP012051">
    <property type="protein sequence ID" value="BAL80943.1"/>
    <property type="molecule type" value="Genomic_DNA"/>
</dbReference>
<protein>
    <recommendedName>
        <fullName evidence="4">TIGR01906 family membrane protein</fullName>
    </recommendedName>
</protein>
<dbReference type="InterPro" id="IPR010178">
    <property type="entry name" value="Lit"/>
</dbReference>
<feature type="transmembrane region" description="Helical" evidence="1">
    <location>
        <begin position="7"/>
        <end position="25"/>
    </location>
</feature>
<name>A0A7U6JEY9_CALEA</name>
<dbReference type="OrthoDB" id="9813051at2"/>
<evidence type="ECO:0000313" key="3">
    <source>
        <dbReference type="Proteomes" id="UP000004793"/>
    </source>
</evidence>
<dbReference type="Pfam" id="PF07314">
    <property type="entry name" value="Lit"/>
    <property type="match status" value="1"/>
</dbReference>